<evidence type="ECO:0000313" key="3">
    <source>
        <dbReference type="Proteomes" id="UP000451233"/>
    </source>
</evidence>
<dbReference type="InterPro" id="IPR010427">
    <property type="entry name" value="DUF1023"/>
</dbReference>
<protein>
    <recommendedName>
        <fullName evidence="1">DUF1023 domain-containing protein</fullName>
    </recommendedName>
</protein>
<dbReference type="Gene3D" id="3.40.50.1820">
    <property type="entry name" value="alpha/beta hydrolase"/>
    <property type="match status" value="1"/>
</dbReference>
<organism evidence="2 3">
    <name type="scientific">Hufsiella ginkgonis</name>
    <dbReference type="NCBI Taxonomy" id="2695274"/>
    <lineage>
        <taxon>Bacteria</taxon>
        <taxon>Pseudomonadati</taxon>
        <taxon>Bacteroidota</taxon>
        <taxon>Sphingobacteriia</taxon>
        <taxon>Sphingobacteriales</taxon>
        <taxon>Sphingobacteriaceae</taxon>
        <taxon>Hufsiella</taxon>
    </lineage>
</organism>
<dbReference type="EMBL" id="WVHS01000010">
    <property type="protein sequence ID" value="MXV18004.1"/>
    <property type="molecule type" value="Genomic_DNA"/>
</dbReference>
<dbReference type="AlphaFoldDB" id="A0A7K1Y3Z5"/>
<dbReference type="Pfam" id="PF06259">
    <property type="entry name" value="Abhydrolase_8"/>
    <property type="match status" value="1"/>
</dbReference>
<dbReference type="RefSeq" id="WP_160909019.1">
    <property type="nucleotide sequence ID" value="NZ_WVHS01000010.1"/>
</dbReference>
<reference evidence="2 3" key="1">
    <citation type="submission" date="2019-11" db="EMBL/GenBank/DDBJ databases">
        <title>Pedobacter sp. HMF7056 Genome sequencing and assembly.</title>
        <authorList>
            <person name="Kang H."/>
            <person name="Kim H."/>
            <person name="Joh K."/>
        </authorList>
    </citation>
    <scope>NUCLEOTIDE SEQUENCE [LARGE SCALE GENOMIC DNA]</scope>
    <source>
        <strain evidence="2 3">HMF7056</strain>
    </source>
</reference>
<dbReference type="SUPFAM" id="SSF53474">
    <property type="entry name" value="alpha/beta-Hydrolases"/>
    <property type="match status" value="1"/>
</dbReference>
<feature type="domain" description="DUF1023" evidence="1">
    <location>
        <begin position="7"/>
        <end position="59"/>
    </location>
</feature>
<evidence type="ECO:0000259" key="1">
    <source>
        <dbReference type="Pfam" id="PF06259"/>
    </source>
</evidence>
<name>A0A7K1Y3Z5_9SPHI</name>
<proteinExistence type="predicted"/>
<accession>A0A7K1Y3Z5</accession>
<sequence>MILKTIAQYQKELKNKPLKEGEQFNLVGYSYGSVLQAQAALKLAKSGQVIDNLVLIGSPISTDSDLYKQLSENGNIKSILRYDLPGDALSNSDGIMDILKGAWQSSPLGSGDNAHHFDAARPGKDADKTIDAIVKWLKENGVKN</sequence>
<dbReference type="InterPro" id="IPR029058">
    <property type="entry name" value="AB_hydrolase_fold"/>
</dbReference>
<evidence type="ECO:0000313" key="2">
    <source>
        <dbReference type="EMBL" id="MXV18004.1"/>
    </source>
</evidence>
<dbReference type="Proteomes" id="UP000451233">
    <property type="component" value="Unassembled WGS sequence"/>
</dbReference>
<gene>
    <name evidence="2" type="ORF">GS398_22120</name>
</gene>
<keyword evidence="3" id="KW-1185">Reference proteome</keyword>
<comment type="caution">
    <text evidence="2">The sequence shown here is derived from an EMBL/GenBank/DDBJ whole genome shotgun (WGS) entry which is preliminary data.</text>
</comment>